<proteinExistence type="predicted"/>
<protein>
    <submittedName>
        <fullName evidence="1">26S proteasome non-ATPase regulatory subunit 13 homolog B-like</fullName>
    </submittedName>
</protein>
<accession>A0A2P2MUM8</accession>
<name>A0A2P2MUM8_RHIMU</name>
<dbReference type="GO" id="GO:0000502">
    <property type="term" value="C:proteasome complex"/>
    <property type="evidence" value="ECO:0007669"/>
    <property type="project" value="UniProtKB-KW"/>
</dbReference>
<evidence type="ECO:0000313" key="1">
    <source>
        <dbReference type="EMBL" id="MBX33892.1"/>
    </source>
</evidence>
<dbReference type="EMBL" id="GGEC01053408">
    <property type="protein sequence ID" value="MBX33892.1"/>
    <property type="molecule type" value="Transcribed_RNA"/>
</dbReference>
<dbReference type="AlphaFoldDB" id="A0A2P2MUM8"/>
<keyword evidence="1" id="KW-0647">Proteasome</keyword>
<reference evidence="1" key="1">
    <citation type="submission" date="2018-02" db="EMBL/GenBank/DDBJ databases">
        <title>Rhizophora mucronata_Transcriptome.</title>
        <authorList>
            <person name="Meera S.P."/>
            <person name="Sreeshan A."/>
            <person name="Augustine A."/>
        </authorList>
    </citation>
    <scope>NUCLEOTIDE SEQUENCE</scope>
    <source>
        <tissue evidence="1">Leaf</tissue>
    </source>
</reference>
<sequence length="77" mass="8864">MIFNYGDGPMVRNSRIYLRMLIITVSGQKWKIQSFSLLLLLKMLVDKSSIINSDFVYSSLYGINDVVIGIRSWQRCG</sequence>
<organism evidence="1">
    <name type="scientific">Rhizophora mucronata</name>
    <name type="common">Asiatic mangrove</name>
    <dbReference type="NCBI Taxonomy" id="61149"/>
    <lineage>
        <taxon>Eukaryota</taxon>
        <taxon>Viridiplantae</taxon>
        <taxon>Streptophyta</taxon>
        <taxon>Embryophyta</taxon>
        <taxon>Tracheophyta</taxon>
        <taxon>Spermatophyta</taxon>
        <taxon>Magnoliopsida</taxon>
        <taxon>eudicotyledons</taxon>
        <taxon>Gunneridae</taxon>
        <taxon>Pentapetalae</taxon>
        <taxon>rosids</taxon>
        <taxon>fabids</taxon>
        <taxon>Malpighiales</taxon>
        <taxon>Rhizophoraceae</taxon>
        <taxon>Rhizophora</taxon>
    </lineage>
</organism>